<organism evidence="1 2">
    <name type="scientific">Dactylosporangium maewongense</name>
    <dbReference type="NCBI Taxonomy" id="634393"/>
    <lineage>
        <taxon>Bacteria</taxon>
        <taxon>Bacillati</taxon>
        <taxon>Actinomycetota</taxon>
        <taxon>Actinomycetes</taxon>
        <taxon>Micromonosporales</taxon>
        <taxon>Micromonosporaceae</taxon>
        <taxon>Dactylosporangium</taxon>
    </lineage>
</organism>
<sequence>MPVVLASGHLVDAPGRPAPRFPQRVAGEVARLVAETFDEWRVGPGSVLVCGGARGADLIAAEAALSRGAAVTLCLAMPVAEFEPSSVALPGTDWSARFERVLRGSEVRVLHSTGDADVFSQTNQWMVDLVKGLDDRPRALLVWDGRNGDGPGGTADMAARLGYDVTDPHVRVIDPTAL</sequence>
<protein>
    <submittedName>
        <fullName evidence="1">Uncharacterized protein</fullName>
    </submittedName>
</protein>
<dbReference type="Proteomes" id="UP001501470">
    <property type="component" value="Unassembled WGS sequence"/>
</dbReference>
<keyword evidence="2" id="KW-1185">Reference proteome</keyword>
<dbReference type="Gene3D" id="3.40.50.450">
    <property type="match status" value="1"/>
</dbReference>
<accession>A0ABP4P9J0</accession>
<proteinExistence type="predicted"/>
<reference evidence="2" key="1">
    <citation type="journal article" date="2019" name="Int. J. Syst. Evol. Microbiol.">
        <title>The Global Catalogue of Microorganisms (GCM) 10K type strain sequencing project: providing services to taxonomists for standard genome sequencing and annotation.</title>
        <authorList>
            <consortium name="The Broad Institute Genomics Platform"/>
            <consortium name="The Broad Institute Genome Sequencing Center for Infectious Disease"/>
            <person name="Wu L."/>
            <person name="Ma J."/>
        </authorList>
    </citation>
    <scope>NUCLEOTIDE SEQUENCE [LARGE SCALE GENOMIC DNA]</scope>
    <source>
        <strain evidence="2">JCM 15933</strain>
    </source>
</reference>
<dbReference type="SUPFAM" id="SSF102405">
    <property type="entry name" value="MCP/YpsA-like"/>
    <property type="match status" value="1"/>
</dbReference>
<gene>
    <name evidence="1" type="ORF">GCM10009827_113420</name>
</gene>
<evidence type="ECO:0000313" key="2">
    <source>
        <dbReference type="Proteomes" id="UP001501470"/>
    </source>
</evidence>
<dbReference type="EMBL" id="BAAAQD010000049">
    <property type="protein sequence ID" value="GAA1572767.1"/>
    <property type="molecule type" value="Genomic_DNA"/>
</dbReference>
<name>A0ABP4P9J0_9ACTN</name>
<comment type="caution">
    <text evidence="1">The sequence shown here is derived from an EMBL/GenBank/DDBJ whole genome shotgun (WGS) entry which is preliminary data.</text>
</comment>
<evidence type="ECO:0000313" key="1">
    <source>
        <dbReference type="EMBL" id="GAA1572767.1"/>
    </source>
</evidence>